<evidence type="ECO:0000313" key="3">
    <source>
        <dbReference type="Proteomes" id="UP000016491"/>
    </source>
</evidence>
<dbReference type="EMBL" id="AWSU01000230">
    <property type="protein sequence ID" value="ERI75889.1"/>
    <property type="molecule type" value="Genomic_DNA"/>
</dbReference>
<comment type="caution">
    <text evidence="2">The sequence shown here is derived from an EMBL/GenBank/DDBJ whole genome shotgun (WGS) entry which is preliminary data.</text>
</comment>
<feature type="transmembrane region" description="Helical" evidence="1">
    <location>
        <begin position="7"/>
        <end position="27"/>
    </location>
</feature>
<feature type="transmembrane region" description="Helical" evidence="1">
    <location>
        <begin position="60"/>
        <end position="81"/>
    </location>
</feature>
<evidence type="ECO:0008006" key="4">
    <source>
        <dbReference type="Google" id="ProtNLM"/>
    </source>
</evidence>
<gene>
    <name evidence="2" type="ORF">CLOSYM_02954</name>
</gene>
<accession>A0ABC9TW60</accession>
<proteinExistence type="predicted"/>
<evidence type="ECO:0000256" key="1">
    <source>
        <dbReference type="SAM" id="Phobius"/>
    </source>
</evidence>
<feature type="transmembrane region" description="Helical" evidence="1">
    <location>
        <begin position="191"/>
        <end position="210"/>
    </location>
</feature>
<dbReference type="AlphaFoldDB" id="A0ABC9TW60"/>
<feature type="transmembrane region" description="Helical" evidence="1">
    <location>
        <begin position="406"/>
        <end position="426"/>
    </location>
</feature>
<feature type="transmembrane region" description="Helical" evidence="1">
    <location>
        <begin position="433"/>
        <end position="452"/>
    </location>
</feature>
<keyword evidence="1" id="KW-1133">Transmembrane helix</keyword>
<feature type="transmembrane region" description="Helical" evidence="1">
    <location>
        <begin position="240"/>
        <end position="258"/>
    </location>
</feature>
<evidence type="ECO:0000313" key="2">
    <source>
        <dbReference type="EMBL" id="ERI75889.1"/>
    </source>
</evidence>
<keyword evidence="1" id="KW-0472">Membrane</keyword>
<feature type="transmembrane region" description="Helical" evidence="1">
    <location>
        <begin position="33"/>
        <end position="53"/>
    </location>
</feature>
<protein>
    <recommendedName>
        <fullName evidence="4">O-antigen polysaccharide polymerase Wzy</fullName>
    </recommendedName>
</protein>
<organism evidence="2 3">
    <name type="scientific">[Clostridium] symbiosum ATCC 14940</name>
    <dbReference type="NCBI Taxonomy" id="411472"/>
    <lineage>
        <taxon>Bacteria</taxon>
        <taxon>Bacillati</taxon>
        <taxon>Bacillota</taxon>
        <taxon>Clostridia</taxon>
        <taxon>Lachnospirales</taxon>
        <taxon>Lachnospiraceae</taxon>
        <taxon>Otoolea</taxon>
    </lineage>
</organism>
<dbReference type="RefSeq" id="WP_021643620.1">
    <property type="nucleotide sequence ID" value="NZ_KE993033.1"/>
</dbReference>
<dbReference type="Pfam" id="PF14296">
    <property type="entry name" value="O-ag_pol_Wzy"/>
    <property type="match status" value="1"/>
</dbReference>
<keyword evidence="1" id="KW-0812">Transmembrane</keyword>
<feature type="transmembrane region" description="Helical" evidence="1">
    <location>
        <begin position="142"/>
        <end position="167"/>
    </location>
</feature>
<feature type="transmembrane region" description="Helical" evidence="1">
    <location>
        <begin position="458"/>
        <end position="480"/>
    </location>
</feature>
<feature type="transmembrane region" description="Helical" evidence="1">
    <location>
        <begin position="101"/>
        <end position="121"/>
    </location>
</feature>
<sequence>MKKIYKLWTAMQYFSIICSAIFLFLFLVTTNQYHFFLISIIALWVSNLSYSFLNIHRRILFFFFHITFFVFILGRPLISFIRGEDWFNYSIEHYYTGADTFTALVIIFLALLFLEIGAMVGNQVLLKQHKYMKFVDSEYKRIYLYSVRVVSQILFFISMISTLMLGWEKIIFMRGHTYIDYYVSFKSQYPYIIYVISTFTKFSLYFYLATLPSKKHTFVPLVLYILSAVPSLIVGERNPIVLNTIFALIYYVVRDYYGSKEKWIGYFEKMLMICCIPTGLIFLGMINYLREGISDTFSSASEIIIDLVFKQGVTFSWLCSGLGALDKLPDIQWVNYTFGGIIDYFRYGSIGQLVSGTSGLGTGNNILKATHGNSMAHHLSYVLLQEEYLEGHGCGSSFLLEVYADYKYIGIIIFSCILGFFLIYVIEFSRKGIIQSVFFLSCIHGILFMPRAEAIGGISFLMHMPFWCTLIACWAGALLLTRRYCKRKIVFEIG</sequence>
<feature type="transmembrane region" description="Helical" evidence="1">
    <location>
        <begin position="217"/>
        <end position="234"/>
    </location>
</feature>
<dbReference type="InterPro" id="IPR029468">
    <property type="entry name" value="O-ag_pol_Wzy"/>
</dbReference>
<feature type="transmembrane region" description="Helical" evidence="1">
    <location>
        <begin position="270"/>
        <end position="289"/>
    </location>
</feature>
<dbReference type="NCBIfam" id="TIGR04370">
    <property type="entry name" value="glyco_rpt_poly"/>
    <property type="match status" value="1"/>
</dbReference>
<dbReference type="Proteomes" id="UP000016491">
    <property type="component" value="Unassembled WGS sequence"/>
</dbReference>
<name>A0ABC9TW60_CLOSY</name>
<reference evidence="2 3" key="1">
    <citation type="submission" date="2013-07" db="EMBL/GenBank/DDBJ databases">
        <authorList>
            <person name="Weinstock G."/>
            <person name="Sodergren E."/>
            <person name="Wylie T."/>
            <person name="Fulton L."/>
            <person name="Fulton R."/>
            <person name="Fronick C."/>
            <person name="O'Laughlin M."/>
            <person name="Godfrey J."/>
            <person name="Miner T."/>
            <person name="Herter B."/>
            <person name="Appelbaum E."/>
            <person name="Cordes M."/>
            <person name="Lek S."/>
            <person name="Wollam A."/>
            <person name="Pepin K.H."/>
            <person name="Palsikar V.B."/>
            <person name="Mitreva M."/>
            <person name="Wilson R.K."/>
        </authorList>
    </citation>
    <scope>NUCLEOTIDE SEQUENCE [LARGE SCALE GENOMIC DNA]</scope>
    <source>
        <strain evidence="2 3">ATCC 14940</strain>
    </source>
</reference>